<reference evidence="2 3" key="1">
    <citation type="submission" date="2009-02" db="EMBL/GenBank/DDBJ databases">
        <title>The Genome Sequence of Oxalobacter formigenes OXCC13.</title>
        <authorList>
            <consortium name="The Broad Institute Genome Sequencing Platform"/>
            <person name="Ward D."/>
            <person name="Young S.K."/>
            <person name="Kodira C.D."/>
            <person name="Zeng Q."/>
            <person name="Koehrsen M."/>
            <person name="Alvarado L."/>
            <person name="Berlin A."/>
            <person name="Borenstein D."/>
            <person name="Chen Z."/>
            <person name="Engels R."/>
            <person name="Freedman E."/>
            <person name="Gellesch M."/>
            <person name="Goldberg J."/>
            <person name="Griggs A."/>
            <person name="Gujja S."/>
            <person name="Heiman D."/>
            <person name="Hepburn T."/>
            <person name="Howarth C."/>
            <person name="Jen D."/>
            <person name="Larson L."/>
            <person name="Lewis B."/>
            <person name="Mehta T."/>
            <person name="Park D."/>
            <person name="Pearson M."/>
            <person name="Roberts A."/>
            <person name="Saif S."/>
            <person name="Shea T."/>
            <person name="Shenoy N."/>
            <person name="Sisk P."/>
            <person name="Stolte C."/>
            <person name="Sykes S."/>
            <person name="Walk T."/>
            <person name="White J."/>
            <person name="Yandava C."/>
            <person name="Allison M.J."/>
            <person name="Lander E."/>
            <person name="Nusbaum C."/>
            <person name="Galagan J."/>
            <person name="Birren B."/>
        </authorList>
    </citation>
    <scope>NUCLEOTIDE SEQUENCE [LARGE SCALE GENOMIC DNA]</scope>
    <source>
        <strain evidence="2 3">OXCC13</strain>
    </source>
</reference>
<dbReference type="PANTHER" id="PTHR46411:SF3">
    <property type="entry name" value="AAA+ ATPASE DOMAIN-CONTAINING PROTEIN"/>
    <property type="match status" value="1"/>
</dbReference>
<dbReference type="OrthoDB" id="9809379at2"/>
<proteinExistence type="predicted"/>
<dbReference type="GO" id="GO:0016887">
    <property type="term" value="F:ATP hydrolysis activity"/>
    <property type="evidence" value="ECO:0007669"/>
    <property type="project" value="InterPro"/>
</dbReference>
<evidence type="ECO:0000313" key="3">
    <source>
        <dbReference type="Proteomes" id="UP000005089"/>
    </source>
</evidence>
<dbReference type="InterPro" id="IPR027417">
    <property type="entry name" value="P-loop_NTPase"/>
</dbReference>
<dbReference type="Gene3D" id="3.40.50.300">
    <property type="entry name" value="P-loop containing nucleotide triphosphate hydrolases"/>
    <property type="match status" value="1"/>
</dbReference>
<dbReference type="HOGENOM" id="CLU_509728_0_0_4"/>
<dbReference type="GeneID" id="77134524"/>
<dbReference type="SUPFAM" id="SSF52540">
    <property type="entry name" value="P-loop containing nucleoside triphosphate hydrolases"/>
    <property type="match status" value="1"/>
</dbReference>
<dbReference type="Pfam" id="PF00004">
    <property type="entry name" value="AAA"/>
    <property type="match status" value="1"/>
</dbReference>
<dbReference type="PANTHER" id="PTHR46411">
    <property type="entry name" value="FAMILY ATPASE, PUTATIVE-RELATED"/>
    <property type="match status" value="1"/>
</dbReference>
<gene>
    <name evidence="2" type="ORF">OFBG_01484</name>
</gene>
<accession>C3XB80</accession>
<dbReference type="STRING" id="847.BRW83_0617"/>
<dbReference type="EMBL" id="GG658170">
    <property type="protein sequence ID" value="EEO30456.1"/>
    <property type="molecule type" value="Genomic_DNA"/>
</dbReference>
<dbReference type="InterPro" id="IPR003959">
    <property type="entry name" value="ATPase_AAA_core"/>
</dbReference>
<dbReference type="AlphaFoldDB" id="C3XB80"/>
<keyword evidence="3" id="KW-1185">Reference proteome</keyword>
<protein>
    <submittedName>
        <fullName evidence="2">ATPase, AAA family</fullName>
    </submittedName>
</protein>
<sequence length="543" mass="62118">MEFELSVTQVNNLLARVGDETPLAKRLSAHGLTNGRILIPDGVFDQTALDELWKLAEKDNDRALIFQLIALKNVREAPGHDLVVAQLENLVPALVAYFSANAIDGWIYRRNKDGVLLPWLIDGIEYVQPREGRPFVSVQLLANTVWAATRSSDNAPDQWRSGMTNSILFYQREMGGMPIPDLLARKGFYKECPEFKAEYELQSERFRTFQPFYGKQFLARNSCFLIHNENKVNYNLELLRILPGTTVKCVNDEEMLERRIETNSDRRSCFDNDFNKIPLHCYLYMFHLELHQNIWVHVQNLEEYQYKPELRTKLVLPPEHRTLIDILTSHNDVLMDDIIEGKSGGTTILCMGAAGLGKTLTAEVYSEVVGKPLYRVHSGQLGTSAVSVEAALSDILRRAARWDAILLLDEADVYIRRRDNDLQHNAIVAEFLRTLEYFDGLLFMTTNRVDDVDDAILSRCIAVIRYETPSREDAVKLWKSLSSQFQVELSDDLIEKLVRDFPNSSGRDIKELLKLTSRLCISTESPVTLEAFHQCAVFRGRKQ</sequence>
<evidence type="ECO:0000313" key="2">
    <source>
        <dbReference type="EMBL" id="EEO30456.1"/>
    </source>
</evidence>
<evidence type="ECO:0000259" key="1">
    <source>
        <dbReference type="Pfam" id="PF00004"/>
    </source>
</evidence>
<dbReference type="eggNOG" id="COG0464">
    <property type="taxonomic scope" value="Bacteria"/>
</dbReference>
<feature type="domain" description="ATPase AAA-type core" evidence="1">
    <location>
        <begin position="348"/>
        <end position="464"/>
    </location>
</feature>
<dbReference type="RefSeq" id="WP_005881623.1">
    <property type="nucleotide sequence ID" value="NZ_CP019430.1"/>
</dbReference>
<name>C3XB80_OXAFO</name>
<organism evidence="2 3">
    <name type="scientific">Oxalobacter formigenes OXCC13</name>
    <dbReference type="NCBI Taxonomy" id="556269"/>
    <lineage>
        <taxon>Bacteria</taxon>
        <taxon>Pseudomonadati</taxon>
        <taxon>Pseudomonadota</taxon>
        <taxon>Betaproteobacteria</taxon>
        <taxon>Burkholderiales</taxon>
        <taxon>Oxalobacteraceae</taxon>
        <taxon>Oxalobacter</taxon>
    </lineage>
</organism>
<dbReference type="GO" id="GO:0005524">
    <property type="term" value="F:ATP binding"/>
    <property type="evidence" value="ECO:0007669"/>
    <property type="project" value="InterPro"/>
</dbReference>
<dbReference type="Proteomes" id="UP000005089">
    <property type="component" value="Unassembled WGS sequence"/>
</dbReference>